<comment type="caution">
    <text evidence="1">The sequence shown here is derived from an EMBL/GenBank/DDBJ whole genome shotgun (WGS) entry which is preliminary data.</text>
</comment>
<protein>
    <submittedName>
        <fullName evidence="1">Uncharacterized protein</fullName>
    </submittedName>
</protein>
<dbReference type="AlphaFoldDB" id="A0A0F9QMV6"/>
<gene>
    <name evidence="1" type="ORF">LCGC14_0754720</name>
</gene>
<evidence type="ECO:0000313" key="1">
    <source>
        <dbReference type="EMBL" id="KKN38327.1"/>
    </source>
</evidence>
<sequence length="260" mass="26743">MIEQGDYGWETWENEEQATASLAKHTNEGNPLRGGKPSNTLCGDALAGHFGLSALLPPSAVAATTTGLARLSRTSDLFAGEPRLLAVNLSLVHAEIAGSAVNVFARLVWTTGEGRHTAEVDVPASGTTLTVAAADGLEVFLIRQPSANLQEVRGVLSVARASSAAGSPQRTVVTPVLPLVVDEVIPNWAKSVRTLPDTLGALAAPAGRLQFFAFRGGAVLVDVIAPADGASVPVPLGARFFRVLGGAGAVVRAVFGLSLP</sequence>
<accession>A0A0F9QMV6</accession>
<reference evidence="1" key="1">
    <citation type="journal article" date="2015" name="Nature">
        <title>Complex archaea that bridge the gap between prokaryotes and eukaryotes.</title>
        <authorList>
            <person name="Spang A."/>
            <person name="Saw J.H."/>
            <person name="Jorgensen S.L."/>
            <person name="Zaremba-Niedzwiedzka K."/>
            <person name="Martijn J."/>
            <person name="Lind A.E."/>
            <person name="van Eijk R."/>
            <person name="Schleper C."/>
            <person name="Guy L."/>
            <person name="Ettema T.J."/>
        </authorList>
    </citation>
    <scope>NUCLEOTIDE SEQUENCE</scope>
</reference>
<organism evidence="1">
    <name type="scientific">marine sediment metagenome</name>
    <dbReference type="NCBI Taxonomy" id="412755"/>
    <lineage>
        <taxon>unclassified sequences</taxon>
        <taxon>metagenomes</taxon>
        <taxon>ecological metagenomes</taxon>
    </lineage>
</organism>
<dbReference type="EMBL" id="LAZR01001838">
    <property type="protein sequence ID" value="KKN38327.1"/>
    <property type="molecule type" value="Genomic_DNA"/>
</dbReference>
<name>A0A0F9QMV6_9ZZZZ</name>
<proteinExistence type="predicted"/>